<gene>
    <name evidence="2" type="ORF">F5X68DRAFT_158936</name>
</gene>
<reference evidence="2" key="1">
    <citation type="journal article" date="2021" name="Nat. Commun.">
        <title>Genetic determinants of endophytism in the Arabidopsis root mycobiome.</title>
        <authorList>
            <person name="Mesny F."/>
            <person name="Miyauchi S."/>
            <person name="Thiergart T."/>
            <person name="Pickel B."/>
            <person name="Atanasova L."/>
            <person name="Karlsson M."/>
            <person name="Huettel B."/>
            <person name="Barry K.W."/>
            <person name="Haridas S."/>
            <person name="Chen C."/>
            <person name="Bauer D."/>
            <person name="Andreopoulos W."/>
            <person name="Pangilinan J."/>
            <person name="LaButti K."/>
            <person name="Riley R."/>
            <person name="Lipzen A."/>
            <person name="Clum A."/>
            <person name="Drula E."/>
            <person name="Henrissat B."/>
            <person name="Kohler A."/>
            <person name="Grigoriev I.V."/>
            <person name="Martin F.M."/>
            <person name="Hacquard S."/>
        </authorList>
    </citation>
    <scope>NUCLEOTIDE SEQUENCE</scope>
    <source>
        <strain evidence="2">MPI-SDFR-AT-0117</strain>
    </source>
</reference>
<evidence type="ECO:0000313" key="3">
    <source>
        <dbReference type="Proteomes" id="UP000770015"/>
    </source>
</evidence>
<comment type="caution">
    <text evidence="2">The sequence shown here is derived from an EMBL/GenBank/DDBJ whole genome shotgun (WGS) entry which is preliminary data.</text>
</comment>
<dbReference type="OrthoDB" id="10010954at2759"/>
<feature type="signal peptide" evidence="1">
    <location>
        <begin position="1"/>
        <end position="26"/>
    </location>
</feature>
<evidence type="ECO:0000313" key="2">
    <source>
        <dbReference type="EMBL" id="KAH6670886.1"/>
    </source>
</evidence>
<name>A0A9P9A7G4_9PEZI</name>
<keyword evidence="1" id="KW-0732">Signal</keyword>
<dbReference type="AlphaFoldDB" id="A0A9P9A7G4"/>
<dbReference type="Proteomes" id="UP000770015">
    <property type="component" value="Unassembled WGS sequence"/>
</dbReference>
<feature type="chain" id="PRO_5040418487" evidence="1">
    <location>
        <begin position="27"/>
        <end position="303"/>
    </location>
</feature>
<accession>A0A9P9A7G4</accession>
<organism evidence="2 3">
    <name type="scientific">Plectosphaerella plurivora</name>
    <dbReference type="NCBI Taxonomy" id="936078"/>
    <lineage>
        <taxon>Eukaryota</taxon>
        <taxon>Fungi</taxon>
        <taxon>Dikarya</taxon>
        <taxon>Ascomycota</taxon>
        <taxon>Pezizomycotina</taxon>
        <taxon>Sordariomycetes</taxon>
        <taxon>Hypocreomycetidae</taxon>
        <taxon>Glomerellales</taxon>
        <taxon>Plectosphaerellaceae</taxon>
        <taxon>Plectosphaerella</taxon>
    </lineage>
</organism>
<proteinExistence type="predicted"/>
<dbReference type="EMBL" id="JAGSXJ010000029">
    <property type="protein sequence ID" value="KAH6670886.1"/>
    <property type="molecule type" value="Genomic_DNA"/>
</dbReference>
<sequence>MRSLTPFSLFSGWVVLLVALAPTAHAWNPLLLHYFYQKYYAQRNFDTISHIYNSTVYPHQIPIILGGAAAVPDGLFSHKVRGRVYPVGNFTSFEDSIEYFFALSPLPEGNAVKAAITGYKITEFTSGCKDVASSVVYLYTSVVNPGCPDHGKALPPLKQIAYWKFDEDGTVLKYDAWIPGLNPWVEATVASRITNASFQKSSIAQICGATQLRCSGANQQWDSVEQCIEGLSAKDYGNYGEAWGDNVVCRTIHLVLTLTRPDIHCKHVGPNGGGKCVDIGDMAYLEDETLYEEPLGETFVCKK</sequence>
<keyword evidence="3" id="KW-1185">Reference proteome</keyword>
<protein>
    <submittedName>
        <fullName evidence="2">Uncharacterized protein</fullName>
    </submittedName>
</protein>
<evidence type="ECO:0000256" key="1">
    <source>
        <dbReference type="SAM" id="SignalP"/>
    </source>
</evidence>